<proteinExistence type="predicted"/>
<dbReference type="PANTHER" id="PTHR43612">
    <property type="entry name" value="TRIFUNCTIONAL ENZYME SUBUNIT ALPHA"/>
    <property type="match status" value="1"/>
</dbReference>
<dbReference type="Gene3D" id="3.90.226.10">
    <property type="entry name" value="2-enoyl-CoA Hydratase, Chain A, domain 1"/>
    <property type="match status" value="1"/>
</dbReference>
<name>A0A4U0YTM3_9GAMM</name>
<dbReference type="CDD" id="cd06558">
    <property type="entry name" value="crotonase-like"/>
    <property type="match status" value="1"/>
</dbReference>
<evidence type="ECO:0000313" key="2">
    <source>
        <dbReference type="EMBL" id="TKA93071.1"/>
    </source>
</evidence>
<dbReference type="SUPFAM" id="SSF48179">
    <property type="entry name" value="6-phosphogluconate dehydrogenase C-terminal domain-like"/>
    <property type="match status" value="1"/>
</dbReference>
<comment type="caution">
    <text evidence="2">The sequence shown here is derived from an EMBL/GenBank/DDBJ whole genome shotgun (WGS) entry which is preliminary data.</text>
</comment>
<dbReference type="InterPro" id="IPR001753">
    <property type="entry name" value="Enoyl-CoA_hydra/iso"/>
</dbReference>
<dbReference type="GO" id="GO:0006635">
    <property type="term" value="P:fatty acid beta-oxidation"/>
    <property type="evidence" value="ECO:0007669"/>
    <property type="project" value="TreeGrafter"/>
</dbReference>
<dbReference type="RefSeq" id="WP_136868686.1">
    <property type="nucleotide sequence ID" value="NZ_SWAV01000001.1"/>
</dbReference>
<reference evidence="2 3" key="1">
    <citation type="submission" date="2019-04" db="EMBL/GenBank/DDBJ databases">
        <title>Crypto-aerobic microbial life in anoxic (sulfidic) marine sediments.</title>
        <authorList>
            <person name="Bhattacharya S."/>
            <person name="Roy C."/>
            <person name="Mondal N."/>
            <person name="Sarkar J."/>
            <person name="Mandal S."/>
            <person name="Rameez M.J."/>
            <person name="Ghosh W."/>
        </authorList>
    </citation>
    <scope>NUCLEOTIDE SEQUENCE [LARGE SCALE GENOMIC DNA]</scope>
    <source>
        <strain evidence="2 3">SBBB</strain>
    </source>
</reference>
<dbReference type="Proteomes" id="UP000305198">
    <property type="component" value="Unassembled WGS sequence"/>
</dbReference>
<dbReference type="InterPro" id="IPR013328">
    <property type="entry name" value="6PGD_dom2"/>
</dbReference>
<dbReference type="GO" id="GO:0004300">
    <property type="term" value="F:enoyl-CoA hydratase activity"/>
    <property type="evidence" value="ECO:0007669"/>
    <property type="project" value="TreeGrafter"/>
</dbReference>
<dbReference type="EMBL" id="SWAV01000001">
    <property type="protein sequence ID" value="TKA93071.1"/>
    <property type="molecule type" value="Genomic_DNA"/>
</dbReference>
<dbReference type="PANTHER" id="PTHR43612:SF3">
    <property type="entry name" value="TRIFUNCTIONAL ENZYME SUBUNIT ALPHA, MITOCHONDRIAL"/>
    <property type="match status" value="1"/>
</dbReference>
<dbReference type="InterPro" id="IPR050136">
    <property type="entry name" value="FA_oxidation_alpha_subunit"/>
</dbReference>
<keyword evidence="1" id="KW-0560">Oxidoreductase</keyword>
<dbReference type="InterPro" id="IPR008927">
    <property type="entry name" value="6-PGluconate_DH-like_C_sf"/>
</dbReference>
<dbReference type="GO" id="GO:0016509">
    <property type="term" value="F:long-chain (3S)-3-hydroxyacyl-CoA dehydrogenase (NAD+) activity"/>
    <property type="evidence" value="ECO:0007669"/>
    <property type="project" value="TreeGrafter"/>
</dbReference>
<organism evidence="2 3">
    <name type="scientific">Halopseudomonas bauzanensis</name>
    <dbReference type="NCBI Taxonomy" id="653930"/>
    <lineage>
        <taxon>Bacteria</taxon>
        <taxon>Pseudomonadati</taxon>
        <taxon>Pseudomonadota</taxon>
        <taxon>Gammaproteobacteria</taxon>
        <taxon>Pseudomonadales</taxon>
        <taxon>Pseudomonadaceae</taxon>
        <taxon>Halopseudomonas</taxon>
    </lineage>
</organism>
<evidence type="ECO:0000313" key="3">
    <source>
        <dbReference type="Proteomes" id="UP000305198"/>
    </source>
</evidence>
<gene>
    <name evidence="2" type="ORF">FA869_02500</name>
</gene>
<evidence type="ECO:0000256" key="1">
    <source>
        <dbReference type="ARBA" id="ARBA00023002"/>
    </source>
</evidence>
<dbReference type="Gene3D" id="1.10.1040.10">
    <property type="entry name" value="N-(1-d-carboxylethyl)-l-norvaline Dehydrogenase, domain 2"/>
    <property type="match status" value="1"/>
</dbReference>
<sequence length="465" mass="50357">MKNFSINIDQDGVALITFDVPGKSMNVINDEVQREFDEVLAVLRGDEQVRGAVIRSGKAGGFCAGADLPELLDNMQRWCAMQSDEELARGVAASGSWSRRLRELETCGKPVAVVINGVTVGGGLELALACHYRVAVADSKLRMALPEVGVGLLPGGGATQRLPRLVGLRRAAPWLLEGEVISLEDALAGDLVHAVMAADSAVEDARRWVLEHPEAKAPWDEPDYRLPAGGPHSPEGYRHFAPLLAARHGGFGSEHPSLGNILKCLYEGSQVPMDAGLRIEARYFFNTLRKPQARAMARTFFIARQTLGRRPVREDLDSYLGVLQQVSEQEQQAMLEEGYSETLVANLCRVASLPTGRLQPANVAGQSVVELPAVNQLKRRLLYAQALAAARCLDAGIVQDPLEADLGAVDAGFPAWTGGPLGYIEIEGLANFIAQAQRFEQDHGARFALPAGLLRRLEEGQRLHA</sequence>
<accession>A0A4U0YTM3</accession>
<evidence type="ECO:0008006" key="4">
    <source>
        <dbReference type="Google" id="ProtNLM"/>
    </source>
</evidence>
<dbReference type="Pfam" id="PF00378">
    <property type="entry name" value="ECH_1"/>
    <property type="match status" value="1"/>
</dbReference>
<protein>
    <recommendedName>
        <fullName evidence="4">Enoyl-CoA hydratase/isomerase family protein</fullName>
    </recommendedName>
</protein>
<dbReference type="SUPFAM" id="SSF52096">
    <property type="entry name" value="ClpP/crotonase"/>
    <property type="match status" value="1"/>
</dbReference>
<dbReference type="AlphaFoldDB" id="A0A4U0YTM3"/>
<dbReference type="InterPro" id="IPR029045">
    <property type="entry name" value="ClpP/crotonase-like_dom_sf"/>
</dbReference>